<keyword evidence="2 6" id="KW-0227">DNA damage</keyword>
<keyword evidence="1 6" id="KW-0963">Cytoplasm</keyword>
<dbReference type="InterPro" id="IPR011114">
    <property type="entry name" value="RuvA_C"/>
</dbReference>
<dbReference type="Pfam" id="PF01330">
    <property type="entry name" value="RuvA_N"/>
    <property type="match status" value="1"/>
</dbReference>
<dbReference type="CDD" id="cd14332">
    <property type="entry name" value="UBA_RuvA_C"/>
    <property type="match status" value="1"/>
</dbReference>
<dbReference type="Gene3D" id="2.40.50.140">
    <property type="entry name" value="Nucleic acid-binding proteins"/>
    <property type="match status" value="1"/>
</dbReference>
<proteinExistence type="inferred from homology"/>
<dbReference type="Gene3D" id="1.10.150.20">
    <property type="entry name" value="5' to 3' exonuclease, C-terminal subdomain"/>
    <property type="match status" value="1"/>
</dbReference>
<dbReference type="InterPro" id="IPR036267">
    <property type="entry name" value="RuvA_C_sf"/>
</dbReference>
<dbReference type="SMART" id="SM00278">
    <property type="entry name" value="HhH1"/>
    <property type="match status" value="2"/>
</dbReference>
<dbReference type="GO" id="GO:0016787">
    <property type="term" value="F:hydrolase activity"/>
    <property type="evidence" value="ECO:0007669"/>
    <property type="project" value="UniProtKB-KW"/>
</dbReference>
<feature type="domain" description="Helix-hairpin-helix DNA-binding motif class 1" evidence="8">
    <location>
        <begin position="73"/>
        <end position="92"/>
    </location>
</feature>
<comment type="domain">
    <text evidence="6">Has three domains with a flexible linker between the domains II and III and assumes an 'L' shape. Domain III is highly mobile and contacts RuvB.</text>
</comment>
<feature type="domain" description="Helix-hairpin-helix DNA-binding motif class 1" evidence="8">
    <location>
        <begin position="108"/>
        <end position="127"/>
    </location>
</feature>
<organism evidence="9 10">
    <name type="scientific">Nesterenkonia aerolata</name>
    <dbReference type="NCBI Taxonomy" id="3074079"/>
    <lineage>
        <taxon>Bacteria</taxon>
        <taxon>Bacillati</taxon>
        <taxon>Actinomycetota</taxon>
        <taxon>Actinomycetes</taxon>
        <taxon>Micrococcales</taxon>
        <taxon>Micrococcaceae</taxon>
        <taxon>Nesterenkonia</taxon>
    </lineage>
</organism>
<evidence type="ECO:0000313" key="10">
    <source>
        <dbReference type="Proteomes" id="UP001251870"/>
    </source>
</evidence>
<comment type="caution">
    <text evidence="6">Lacks conserved residue(s) required for the propagation of feature annotation.</text>
</comment>
<dbReference type="Pfam" id="PF07499">
    <property type="entry name" value="RuvA_C"/>
    <property type="match status" value="1"/>
</dbReference>
<keyword evidence="5 6" id="KW-0234">DNA repair</keyword>
<dbReference type="InterPro" id="IPR010994">
    <property type="entry name" value="RuvA_2-like"/>
</dbReference>
<dbReference type="NCBIfam" id="TIGR00084">
    <property type="entry name" value="ruvA"/>
    <property type="match status" value="1"/>
</dbReference>
<dbReference type="InterPro" id="IPR003583">
    <property type="entry name" value="Hlx-hairpin-Hlx_DNA-bd_motif"/>
</dbReference>
<dbReference type="SUPFAM" id="SSF47781">
    <property type="entry name" value="RuvA domain 2-like"/>
    <property type="match status" value="1"/>
</dbReference>
<sequence>MISSIRGEVLHVGLDHAVVEVSGFGLHVTATAQTLAELRPGEQVRLQTSYVPRQDDAPLLFGFASSEEREIFITMLSISGVGPRLALAVLSVHTPSEVRRAIAESDTAAFTKVPGIGKKTAQRILLELAGKLVIEPAAEQTEAPDGAGGPAGAGQEAPAASGAAAQVEQALTSLGWTEKDARSAVERQLREAPELAEAEVAVLLRSTLRMLGGPGR</sequence>
<evidence type="ECO:0000259" key="8">
    <source>
        <dbReference type="SMART" id="SM00278"/>
    </source>
</evidence>
<evidence type="ECO:0000256" key="2">
    <source>
        <dbReference type="ARBA" id="ARBA00022763"/>
    </source>
</evidence>
<feature type="region of interest" description="Disordered" evidence="7">
    <location>
        <begin position="141"/>
        <end position="164"/>
    </location>
</feature>
<evidence type="ECO:0000256" key="7">
    <source>
        <dbReference type="SAM" id="MobiDB-lite"/>
    </source>
</evidence>
<dbReference type="InterPro" id="IPR013849">
    <property type="entry name" value="DNA_helicase_Holl-junc_RuvA_I"/>
</dbReference>
<reference evidence="9 10" key="1">
    <citation type="submission" date="2023-09" db="EMBL/GenBank/DDBJ databases">
        <title>Description of three actinobacteria isolated from air of manufacturing shop in a pharmaceutical factory.</title>
        <authorList>
            <person name="Zhang D.-F."/>
        </authorList>
    </citation>
    <scope>NUCLEOTIDE SEQUENCE [LARGE SCALE GENOMIC DNA]</scope>
    <source>
        <strain evidence="9 10">LY-0111</strain>
    </source>
</reference>
<accession>A0ABU2DRN0</accession>
<dbReference type="HAMAP" id="MF_00031">
    <property type="entry name" value="DNA_HJ_migration_RuvA"/>
    <property type="match status" value="1"/>
</dbReference>
<keyword evidence="9" id="KW-0378">Hydrolase</keyword>
<dbReference type="InterPro" id="IPR012340">
    <property type="entry name" value="NA-bd_OB-fold"/>
</dbReference>
<keyword evidence="3 6" id="KW-0238">DNA-binding</keyword>
<comment type="subcellular location">
    <subcellularLocation>
        <location evidence="6">Cytoplasm</location>
    </subcellularLocation>
</comment>
<feature type="region of interest" description="Domain I" evidence="6">
    <location>
        <begin position="1"/>
        <end position="64"/>
    </location>
</feature>
<dbReference type="Pfam" id="PF14520">
    <property type="entry name" value="HHH_5"/>
    <property type="match status" value="1"/>
</dbReference>
<dbReference type="SUPFAM" id="SSF46929">
    <property type="entry name" value="DNA helicase RuvA subunit, C-terminal domain"/>
    <property type="match status" value="1"/>
</dbReference>
<evidence type="ECO:0000256" key="5">
    <source>
        <dbReference type="ARBA" id="ARBA00023204"/>
    </source>
</evidence>
<gene>
    <name evidence="6 9" type="primary">ruvA</name>
    <name evidence="9" type="ORF">RIL96_06195</name>
</gene>
<feature type="compositionally biased region" description="Low complexity" evidence="7">
    <location>
        <begin position="153"/>
        <end position="164"/>
    </location>
</feature>
<keyword evidence="4 6" id="KW-0233">DNA recombination</keyword>
<comment type="subunit">
    <text evidence="6">Homotetramer. Forms an RuvA(8)-RuvB(12)-Holliday junction (HJ) complex. HJ DNA is sandwiched between 2 RuvA tetramers; dsDNA enters through RuvA and exits via RuvB. An RuvB hexamer assembles on each DNA strand where it exits the tetramer. Each RuvB hexamer is contacted by two RuvA subunits (via domain III) on 2 adjacent RuvB subunits; this complex drives branch migration. In the full resolvosome a probable DNA-RuvA(4)-RuvB(12)-RuvC(2) complex forms which resolves the HJ.</text>
</comment>
<dbReference type="Proteomes" id="UP001251870">
    <property type="component" value="Unassembled WGS sequence"/>
</dbReference>
<comment type="caution">
    <text evidence="9">The sequence shown here is derived from an EMBL/GenBank/DDBJ whole genome shotgun (WGS) entry which is preliminary data.</text>
</comment>
<feature type="region of interest" description="Domain III" evidence="6">
    <location>
        <begin position="161"/>
        <end position="216"/>
    </location>
</feature>
<dbReference type="SUPFAM" id="SSF50249">
    <property type="entry name" value="Nucleic acid-binding proteins"/>
    <property type="match status" value="1"/>
</dbReference>
<protein>
    <recommendedName>
        <fullName evidence="6">Holliday junction branch migration complex subunit RuvA</fullName>
    </recommendedName>
</protein>
<name>A0ABU2DRN0_9MICC</name>
<dbReference type="Gene3D" id="1.10.8.10">
    <property type="entry name" value="DNA helicase RuvA subunit, C-terminal domain"/>
    <property type="match status" value="1"/>
</dbReference>
<dbReference type="EMBL" id="JAVKGR010000005">
    <property type="protein sequence ID" value="MDR8019152.1"/>
    <property type="molecule type" value="Genomic_DNA"/>
</dbReference>
<dbReference type="GO" id="GO:0003678">
    <property type="term" value="F:DNA helicase activity"/>
    <property type="evidence" value="ECO:0007669"/>
    <property type="project" value="UniProtKB-EC"/>
</dbReference>
<evidence type="ECO:0000256" key="6">
    <source>
        <dbReference type="HAMAP-Rule" id="MF_00031"/>
    </source>
</evidence>
<feature type="region of interest" description="Domain II" evidence="6">
    <location>
        <begin position="65"/>
        <end position="142"/>
    </location>
</feature>
<evidence type="ECO:0000256" key="1">
    <source>
        <dbReference type="ARBA" id="ARBA00022490"/>
    </source>
</evidence>
<evidence type="ECO:0000256" key="4">
    <source>
        <dbReference type="ARBA" id="ARBA00023172"/>
    </source>
</evidence>
<comment type="similarity">
    <text evidence="6">Belongs to the RuvA family.</text>
</comment>
<comment type="function">
    <text evidence="6">The RuvA-RuvB-RuvC complex processes Holliday junction (HJ) DNA during genetic recombination and DNA repair, while the RuvA-RuvB complex plays an important role in the rescue of blocked DNA replication forks via replication fork reversal (RFR). RuvA specifically binds to HJ cruciform DNA, conferring on it an open structure. The RuvB hexamer acts as an ATP-dependent pump, pulling dsDNA into and through the RuvAB complex. HJ branch migration allows RuvC to scan DNA until it finds its consensus sequence, where it cleaves and resolves the cruciform DNA.</text>
</comment>
<keyword evidence="10" id="KW-1185">Reference proteome</keyword>
<evidence type="ECO:0000313" key="9">
    <source>
        <dbReference type="EMBL" id="MDR8019152.1"/>
    </source>
</evidence>
<dbReference type="InterPro" id="IPR000085">
    <property type="entry name" value="RuvA"/>
</dbReference>
<dbReference type="RefSeq" id="WP_310548146.1">
    <property type="nucleotide sequence ID" value="NZ_JAVKGR010000005.1"/>
</dbReference>
<evidence type="ECO:0000256" key="3">
    <source>
        <dbReference type="ARBA" id="ARBA00023125"/>
    </source>
</evidence>